<evidence type="ECO:0000313" key="3">
    <source>
        <dbReference type="Proteomes" id="UP000660021"/>
    </source>
</evidence>
<feature type="transmembrane region" description="Helical" evidence="1">
    <location>
        <begin position="218"/>
        <end position="240"/>
    </location>
</feature>
<keyword evidence="1" id="KW-0812">Transmembrane</keyword>
<feature type="transmembrane region" description="Helical" evidence="1">
    <location>
        <begin position="276"/>
        <end position="298"/>
    </location>
</feature>
<protein>
    <submittedName>
        <fullName evidence="2">Stage III sporulation protein AE</fullName>
    </submittedName>
</protein>
<proteinExistence type="predicted"/>
<evidence type="ECO:0000313" key="2">
    <source>
        <dbReference type="EMBL" id="MBC5731852.1"/>
    </source>
</evidence>
<feature type="transmembrane region" description="Helical" evidence="1">
    <location>
        <begin position="181"/>
        <end position="198"/>
    </location>
</feature>
<keyword evidence="1" id="KW-1133">Transmembrane helix</keyword>
<feature type="transmembrane region" description="Helical" evidence="1">
    <location>
        <begin position="138"/>
        <end position="160"/>
    </location>
</feature>
<feature type="transmembrane region" description="Helical" evidence="1">
    <location>
        <begin position="73"/>
        <end position="93"/>
    </location>
</feature>
<reference evidence="2 3" key="1">
    <citation type="submission" date="2020-08" db="EMBL/GenBank/DDBJ databases">
        <title>Genome public.</title>
        <authorList>
            <person name="Liu C."/>
            <person name="Sun Q."/>
        </authorList>
    </citation>
    <scope>NUCLEOTIDE SEQUENCE [LARGE SCALE GENOMIC DNA]</scope>
    <source>
        <strain evidence="2 3">New-38</strain>
    </source>
</reference>
<dbReference type="Pfam" id="PF09546">
    <property type="entry name" value="Spore_III_AE"/>
    <property type="match status" value="1"/>
</dbReference>
<feature type="transmembrane region" description="Helical" evidence="1">
    <location>
        <begin position="105"/>
        <end position="126"/>
    </location>
</feature>
<organism evidence="2 3">
    <name type="scientific">Pseudoflavonifractor hominis</name>
    <dbReference type="NCBI Taxonomy" id="2763059"/>
    <lineage>
        <taxon>Bacteria</taxon>
        <taxon>Bacillati</taxon>
        <taxon>Bacillota</taxon>
        <taxon>Clostridia</taxon>
        <taxon>Eubacteriales</taxon>
        <taxon>Oscillospiraceae</taxon>
        <taxon>Pseudoflavonifractor</taxon>
    </lineage>
</organism>
<keyword evidence="1" id="KW-0472">Membrane</keyword>
<gene>
    <name evidence="2" type="ORF">H8S34_13590</name>
</gene>
<evidence type="ECO:0000256" key="1">
    <source>
        <dbReference type="SAM" id="Phobius"/>
    </source>
</evidence>
<name>A0ABR7HWK2_9FIRM</name>
<feature type="transmembrane region" description="Helical" evidence="1">
    <location>
        <begin position="332"/>
        <end position="357"/>
    </location>
</feature>
<keyword evidence="3" id="KW-1185">Reference proteome</keyword>
<accession>A0ABR7HWK2</accession>
<sequence length="362" mass="36333">MTLLFSLLPAARAADTEEVLEQQAAALELDELQDAASSELSGLDLSEGVDLNEGLTKILDTGSGAVPGILRKAVRSGVLLLAVVVLCALVEELSKSVGSSGELDAGALVGALAVTAVAVADVHALVGMGREALEQMGGFSKVLLPTITAAAAASGAPSGAAARQLATMLFSDVLLTLIERLLLPMVYAYVAACTAYAALGNEGLKRVADLLKWAVRSILTGVLLTFVGYLTVSGVIAGSADAMTLKAAKLTISGMVPVVGGILSDAAETVLAGAGILRNTVGVFGMLGVLALCVVPFLQLGVHYLVYKLTAALAATVSGGRMSALIDRIGGAFGLVLGMTGASALLLLVSLVSAITVTMGGG</sequence>
<dbReference type="Proteomes" id="UP000660021">
    <property type="component" value="Unassembled WGS sequence"/>
</dbReference>
<dbReference type="EMBL" id="JACOPR010000010">
    <property type="protein sequence ID" value="MBC5731852.1"/>
    <property type="molecule type" value="Genomic_DNA"/>
</dbReference>
<comment type="caution">
    <text evidence="2">The sequence shown here is derived from an EMBL/GenBank/DDBJ whole genome shotgun (WGS) entry which is preliminary data.</text>
</comment>
<dbReference type="InterPro" id="IPR014194">
    <property type="entry name" value="Spore_III_AE"/>
</dbReference>